<protein>
    <recommendedName>
        <fullName evidence="3">Secreted protein/lipoprotein</fullName>
    </recommendedName>
</protein>
<keyword evidence="2" id="KW-1185">Reference proteome</keyword>
<evidence type="ECO:0000313" key="2">
    <source>
        <dbReference type="Proteomes" id="UP001183420"/>
    </source>
</evidence>
<comment type="caution">
    <text evidence="1">The sequence shown here is derived from an EMBL/GenBank/DDBJ whole genome shotgun (WGS) entry which is preliminary data.</text>
</comment>
<name>A0ABU2LWQ1_9ACTN</name>
<dbReference type="EMBL" id="JAVREM010000040">
    <property type="protein sequence ID" value="MDT0321448.1"/>
    <property type="molecule type" value="Genomic_DNA"/>
</dbReference>
<proteinExistence type="predicted"/>
<organism evidence="1 2">
    <name type="scientific">Streptomyces millisiae</name>
    <dbReference type="NCBI Taxonomy" id="3075542"/>
    <lineage>
        <taxon>Bacteria</taxon>
        <taxon>Bacillati</taxon>
        <taxon>Actinomycetota</taxon>
        <taxon>Actinomycetes</taxon>
        <taxon>Kitasatosporales</taxon>
        <taxon>Streptomycetaceae</taxon>
        <taxon>Streptomyces</taxon>
    </lineage>
</organism>
<evidence type="ECO:0008006" key="3">
    <source>
        <dbReference type="Google" id="ProtNLM"/>
    </source>
</evidence>
<sequence>MEVSSSSPATADVVGEAAIDAYLGMWSAMVEAGTTSDWRSPALAQYATGEALSVISRSLYADHYNGVVTLGEPVNDPEVDSVDPPDDPTTVLISDCGDSTDWLKYVEETGELVDDEPGGRRAINAEVQLQQDGAWRVTQFAVEAVGSC</sequence>
<dbReference type="Proteomes" id="UP001183420">
    <property type="component" value="Unassembled WGS sequence"/>
</dbReference>
<evidence type="ECO:0000313" key="1">
    <source>
        <dbReference type="EMBL" id="MDT0321448.1"/>
    </source>
</evidence>
<accession>A0ABU2LWQ1</accession>
<reference evidence="2" key="1">
    <citation type="submission" date="2023-07" db="EMBL/GenBank/DDBJ databases">
        <title>30 novel species of actinomycetes from the DSMZ collection.</title>
        <authorList>
            <person name="Nouioui I."/>
        </authorList>
    </citation>
    <scope>NUCLEOTIDE SEQUENCE [LARGE SCALE GENOMIC DNA]</scope>
    <source>
        <strain evidence="2">DSM 44918</strain>
    </source>
</reference>
<gene>
    <name evidence="1" type="ORF">RNC47_24265</name>
</gene>
<dbReference type="RefSeq" id="WP_311601665.1">
    <property type="nucleotide sequence ID" value="NZ_JAVREM010000040.1"/>
</dbReference>